<dbReference type="SUPFAM" id="SSF52833">
    <property type="entry name" value="Thioredoxin-like"/>
    <property type="match status" value="1"/>
</dbReference>
<evidence type="ECO:0000256" key="5">
    <source>
        <dbReference type="RuleBase" id="RU000499"/>
    </source>
</evidence>
<keyword evidence="3 5" id="KW-0560">Oxidoreductase</keyword>
<evidence type="ECO:0000313" key="7">
    <source>
        <dbReference type="Proteomes" id="UP001154255"/>
    </source>
</evidence>
<dbReference type="AlphaFoldDB" id="A0A9W4TNN2"/>
<dbReference type="GO" id="GO:0034599">
    <property type="term" value="P:cellular response to oxidative stress"/>
    <property type="evidence" value="ECO:0007669"/>
    <property type="project" value="TreeGrafter"/>
</dbReference>
<dbReference type="PIRSF" id="PIRSF000303">
    <property type="entry name" value="Glutathion_perox"/>
    <property type="match status" value="1"/>
</dbReference>
<comment type="caution">
    <text evidence="6">The sequence shown here is derived from an EMBL/GenBank/DDBJ whole genome shotgun (WGS) entry which is preliminary data.</text>
</comment>
<dbReference type="Gene3D" id="3.40.30.10">
    <property type="entry name" value="Glutaredoxin"/>
    <property type="match status" value="1"/>
</dbReference>
<dbReference type="GO" id="GO:0004601">
    <property type="term" value="F:peroxidase activity"/>
    <property type="evidence" value="ECO:0007669"/>
    <property type="project" value="UniProtKB-KW"/>
</dbReference>
<protein>
    <recommendedName>
        <fullName evidence="5">Glutathione peroxidase</fullName>
    </recommendedName>
</protein>
<name>A0A9W4TNN2_9PROT</name>
<gene>
    <name evidence="6" type="ORF">R53530_LOCUS1454</name>
</gene>
<evidence type="ECO:0000256" key="2">
    <source>
        <dbReference type="ARBA" id="ARBA00022559"/>
    </source>
</evidence>
<dbReference type="CDD" id="cd00340">
    <property type="entry name" value="GSH_Peroxidase"/>
    <property type="match status" value="1"/>
</dbReference>
<dbReference type="Proteomes" id="UP001154255">
    <property type="component" value="Unassembled WGS sequence"/>
</dbReference>
<sequence length="170" mass="19922">MIYQGIKMPEQTVYDFSLPIQSGKTIDLNDYRGKPLLIVNTASHCKFTPQYESLQDLWMLYRKWGLTIIGIPSADFGKQEFEKDEEIQDFCNNRYNIGFILAQKSHVKGKNAIPLFRWLAKQGGFLGQPRWNFYKYILNRQGKLYKSFSSMTSPSSKRFINAIERTCYDF</sequence>
<evidence type="ECO:0000256" key="4">
    <source>
        <dbReference type="PIRSR" id="PIRSR000303-1"/>
    </source>
</evidence>
<evidence type="ECO:0000256" key="3">
    <source>
        <dbReference type="ARBA" id="ARBA00023002"/>
    </source>
</evidence>
<proteinExistence type="inferred from homology"/>
<dbReference type="PROSITE" id="PS51355">
    <property type="entry name" value="GLUTATHIONE_PEROXID_3"/>
    <property type="match status" value="1"/>
</dbReference>
<accession>A0A9W4TNN2</accession>
<dbReference type="PANTHER" id="PTHR11592">
    <property type="entry name" value="GLUTATHIONE PEROXIDASE"/>
    <property type="match status" value="1"/>
</dbReference>
<evidence type="ECO:0000313" key="6">
    <source>
        <dbReference type="EMBL" id="CAI3944810.1"/>
    </source>
</evidence>
<dbReference type="Pfam" id="PF00255">
    <property type="entry name" value="GSHPx"/>
    <property type="match status" value="1"/>
</dbReference>
<feature type="active site" evidence="4">
    <location>
        <position position="45"/>
    </location>
</feature>
<dbReference type="PRINTS" id="PR01011">
    <property type="entry name" value="GLUTPROXDASE"/>
</dbReference>
<dbReference type="EMBL" id="CAMXCM010000003">
    <property type="protein sequence ID" value="CAI3944810.1"/>
    <property type="molecule type" value="Genomic_DNA"/>
</dbReference>
<reference evidence="6" key="1">
    <citation type="submission" date="2022-10" db="EMBL/GenBank/DDBJ databases">
        <authorList>
            <person name="Botero Cardona J."/>
        </authorList>
    </citation>
    <scope>NUCLEOTIDE SEQUENCE</scope>
    <source>
        <strain evidence="6">LMG 31819</strain>
    </source>
</reference>
<comment type="similarity">
    <text evidence="1 5">Belongs to the glutathione peroxidase family.</text>
</comment>
<evidence type="ECO:0000256" key="1">
    <source>
        <dbReference type="ARBA" id="ARBA00006926"/>
    </source>
</evidence>
<dbReference type="InterPro" id="IPR000889">
    <property type="entry name" value="Glutathione_peroxidase"/>
</dbReference>
<keyword evidence="2 5" id="KW-0575">Peroxidase</keyword>
<organism evidence="6 7">
    <name type="scientific">Commensalibacter communis</name>
    <dbReference type="NCBI Taxonomy" id="2972786"/>
    <lineage>
        <taxon>Bacteria</taxon>
        <taxon>Pseudomonadati</taxon>
        <taxon>Pseudomonadota</taxon>
        <taxon>Alphaproteobacteria</taxon>
        <taxon>Acetobacterales</taxon>
        <taxon>Acetobacteraceae</taxon>
    </lineage>
</organism>
<dbReference type="PANTHER" id="PTHR11592:SF78">
    <property type="entry name" value="GLUTATHIONE PEROXIDASE"/>
    <property type="match status" value="1"/>
</dbReference>
<dbReference type="InterPro" id="IPR036249">
    <property type="entry name" value="Thioredoxin-like_sf"/>
</dbReference>